<dbReference type="Pfam" id="PF15613">
    <property type="entry name" value="WSD"/>
    <property type="match status" value="2"/>
</dbReference>
<keyword evidence="6 18" id="KW-0863">Zinc-finger</keyword>
<evidence type="ECO:0000259" key="21">
    <source>
        <dbReference type="PROSITE" id="PS50014"/>
    </source>
</evidence>
<feature type="domain" description="PHD-type" evidence="22">
    <location>
        <begin position="1889"/>
        <end position="1939"/>
    </location>
</feature>
<dbReference type="GO" id="GO:0003677">
    <property type="term" value="F:DNA binding"/>
    <property type="evidence" value="ECO:0007669"/>
    <property type="project" value="UniProtKB-KW"/>
</dbReference>
<feature type="domain" description="MBD" evidence="24">
    <location>
        <begin position="682"/>
        <end position="753"/>
    </location>
</feature>
<evidence type="ECO:0000256" key="12">
    <source>
        <dbReference type="ARBA" id="ARBA00023117"/>
    </source>
</evidence>
<comment type="similarity">
    <text evidence="2">Belongs to the WAL family.</text>
</comment>
<dbReference type="InterPro" id="IPR018359">
    <property type="entry name" value="Bromodomain_CS"/>
</dbReference>
<dbReference type="PROSITE" id="PS50016">
    <property type="entry name" value="ZF_PHD_2"/>
    <property type="match status" value="1"/>
</dbReference>
<evidence type="ECO:0000256" key="16">
    <source>
        <dbReference type="ARBA" id="ARBA00068259"/>
    </source>
</evidence>
<dbReference type="PANTHER" id="PTHR45915:SF1">
    <property type="entry name" value="BROMODOMAIN ADJACENT TO ZINC FINGER DOMAIN PROTEIN 2B"/>
    <property type="match status" value="1"/>
</dbReference>
<dbReference type="SMART" id="SM00571">
    <property type="entry name" value="DDT"/>
    <property type="match status" value="1"/>
</dbReference>
<feature type="compositionally biased region" description="Low complexity" evidence="20">
    <location>
        <begin position="92"/>
        <end position="106"/>
    </location>
</feature>
<keyword evidence="12 17" id="KW-0103">Bromodomain</keyword>
<reference evidence="26" key="1">
    <citation type="submission" date="2025-08" db="UniProtKB">
        <authorList>
            <consortium name="RefSeq"/>
        </authorList>
    </citation>
    <scope>IDENTIFICATION</scope>
    <source>
        <tissue evidence="26">Muscle</tissue>
    </source>
</reference>
<dbReference type="PANTHER" id="PTHR45915">
    <property type="entry name" value="TRANSCRIPTION INTERMEDIARY FACTOR"/>
    <property type="match status" value="1"/>
</dbReference>
<keyword evidence="14" id="KW-0804">Transcription</keyword>
<accession>A0A7R5K8A2</accession>
<feature type="compositionally biased region" description="Basic and acidic residues" evidence="20">
    <location>
        <begin position="536"/>
        <end position="549"/>
    </location>
</feature>
<dbReference type="InterPro" id="IPR028941">
    <property type="entry name" value="WHIM2_dom"/>
</dbReference>
<keyword evidence="15" id="KW-0539">Nucleus</keyword>
<evidence type="ECO:0000256" key="7">
    <source>
        <dbReference type="ARBA" id="ARBA00022833"/>
    </source>
</evidence>
<feature type="region of interest" description="Disordered" evidence="20">
    <location>
        <begin position="79"/>
        <end position="288"/>
    </location>
</feature>
<dbReference type="Proteomes" id="UP000504627">
    <property type="component" value="Unplaced"/>
</dbReference>
<feature type="region of interest" description="Disordered" evidence="20">
    <location>
        <begin position="782"/>
        <end position="819"/>
    </location>
</feature>
<evidence type="ECO:0000256" key="17">
    <source>
        <dbReference type="PROSITE-ProRule" id="PRU00035"/>
    </source>
</evidence>
<dbReference type="InterPro" id="IPR001487">
    <property type="entry name" value="Bromodomain"/>
</dbReference>
<feature type="domain" description="DDT" evidence="23">
    <location>
        <begin position="1041"/>
        <end position="1106"/>
    </location>
</feature>
<feature type="region of interest" description="Disordered" evidence="20">
    <location>
        <begin position="400"/>
        <end position="422"/>
    </location>
</feature>
<evidence type="ECO:0000256" key="1">
    <source>
        <dbReference type="ARBA" id="ARBA00004123"/>
    </source>
</evidence>
<dbReference type="PROSITE" id="PS50827">
    <property type="entry name" value="DDT"/>
    <property type="match status" value="1"/>
</dbReference>
<dbReference type="GeneID" id="113994970"/>
<dbReference type="PROSITE" id="PS50982">
    <property type="entry name" value="MBD"/>
    <property type="match status" value="1"/>
</dbReference>
<feature type="compositionally biased region" description="Basic and acidic residues" evidence="20">
    <location>
        <begin position="1985"/>
        <end position="1996"/>
    </location>
</feature>
<feature type="compositionally biased region" description="Acidic residues" evidence="20">
    <location>
        <begin position="550"/>
        <end position="606"/>
    </location>
</feature>
<dbReference type="CDD" id="cd05503">
    <property type="entry name" value="Bromo_BAZ2A_B_like"/>
    <property type="match status" value="1"/>
</dbReference>
<evidence type="ECO:0000256" key="13">
    <source>
        <dbReference type="ARBA" id="ARBA00023125"/>
    </source>
</evidence>
<feature type="compositionally biased region" description="Polar residues" evidence="20">
    <location>
        <begin position="267"/>
        <end position="278"/>
    </location>
</feature>
<keyword evidence="10" id="KW-0805">Transcription regulation</keyword>
<keyword evidence="9" id="KW-0007">Acetylation</keyword>
<organism evidence="25 26">
    <name type="scientific">Pipra filicauda</name>
    <name type="common">Wire-tailed manakin</name>
    <dbReference type="NCBI Taxonomy" id="649802"/>
    <lineage>
        <taxon>Eukaryota</taxon>
        <taxon>Metazoa</taxon>
        <taxon>Chordata</taxon>
        <taxon>Craniata</taxon>
        <taxon>Vertebrata</taxon>
        <taxon>Euteleostomi</taxon>
        <taxon>Archelosauria</taxon>
        <taxon>Archosauria</taxon>
        <taxon>Dinosauria</taxon>
        <taxon>Saurischia</taxon>
        <taxon>Theropoda</taxon>
        <taxon>Coelurosauria</taxon>
        <taxon>Aves</taxon>
        <taxon>Neognathae</taxon>
        <taxon>Neoaves</taxon>
        <taxon>Telluraves</taxon>
        <taxon>Australaves</taxon>
        <taxon>Passeriformes</taxon>
        <taxon>Pipridae</taxon>
        <taxon>Pipra</taxon>
    </lineage>
</organism>
<name>A0A7R5K8A2_9PASS</name>
<dbReference type="FunFam" id="3.30.40.10:FF:000199">
    <property type="entry name" value="Bromodomain adjacent to zinc finger domain 2B"/>
    <property type="match status" value="1"/>
</dbReference>
<dbReference type="Gene3D" id="1.20.920.10">
    <property type="entry name" value="Bromodomain-like"/>
    <property type="match status" value="1"/>
</dbReference>
<feature type="compositionally biased region" description="Acidic residues" evidence="20">
    <location>
        <begin position="1250"/>
        <end position="1274"/>
    </location>
</feature>
<feature type="compositionally biased region" description="Basic and acidic residues" evidence="20">
    <location>
        <begin position="1275"/>
        <end position="1284"/>
    </location>
</feature>
<evidence type="ECO:0000256" key="6">
    <source>
        <dbReference type="ARBA" id="ARBA00022771"/>
    </source>
</evidence>
<feature type="region of interest" description="Disordered" evidence="20">
    <location>
        <begin position="1"/>
        <end position="41"/>
    </location>
</feature>
<dbReference type="PROSITE" id="PS00633">
    <property type="entry name" value="BROMODOMAIN_1"/>
    <property type="match status" value="1"/>
</dbReference>
<evidence type="ECO:0000259" key="24">
    <source>
        <dbReference type="PROSITE" id="PS50982"/>
    </source>
</evidence>
<evidence type="ECO:0000256" key="18">
    <source>
        <dbReference type="PROSITE-ProRule" id="PRU00146"/>
    </source>
</evidence>
<dbReference type="Pfam" id="PF01429">
    <property type="entry name" value="MBD"/>
    <property type="match status" value="1"/>
</dbReference>
<keyword evidence="8" id="KW-0832">Ubl conjugation</keyword>
<dbReference type="InterPro" id="IPR036427">
    <property type="entry name" value="Bromodomain-like_sf"/>
</dbReference>
<evidence type="ECO:0000256" key="11">
    <source>
        <dbReference type="ARBA" id="ARBA00023054"/>
    </source>
</evidence>
<protein>
    <recommendedName>
        <fullName evidence="16">Bromodomain adjacent to zinc finger domain protein 2B</fullName>
    </recommendedName>
</protein>
<dbReference type="GO" id="GO:0000785">
    <property type="term" value="C:chromatin"/>
    <property type="evidence" value="ECO:0007669"/>
    <property type="project" value="TreeGrafter"/>
</dbReference>
<feature type="coiled-coil region" evidence="19">
    <location>
        <begin position="869"/>
        <end position="943"/>
    </location>
</feature>
<feature type="compositionally biased region" description="Pro residues" evidence="20">
    <location>
        <begin position="1543"/>
        <end position="1555"/>
    </location>
</feature>
<feature type="region of interest" description="Disordered" evidence="20">
    <location>
        <begin position="1461"/>
        <end position="1481"/>
    </location>
</feature>
<feature type="compositionally biased region" description="Low complexity" evidence="20">
    <location>
        <begin position="178"/>
        <end position="201"/>
    </location>
</feature>
<feature type="compositionally biased region" description="Acidic residues" evidence="20">
    <location>
        <begin position="202"/>
        <end position="229"/>
    </location>
</feature>
<dbReference type="SUPFAM" id="SSF47370">
    <property type="entry name" value="Bromodomain"/>
    <property type="match status" value="1"/>
</dbReference>
<evidence type="ECO:0000256" key="15">
    <source>
        <dbReference type="ARBA" id="ARBA00023242"/>
    </source>
</evidence>
<dbReference type="InterPro" id="IPR018501">
    <property type="entry name" value="DDT_dom"/>
</dbReference>
<dbReference type="CDD" id="cd15630">
    <property type="entry name" value="PHD_BAZ2B"/>
    <property type="match status" value="1"/>
</dbReference>
<evidence type="ECO:0000256" key="20">
    <source>
        <dbReference type="SAM" id="MobiDB-lite"/>
    </source>
</evidence>
<dbReference type="InterPro" id="IPR037374">
    <property type="entry name" value="BAZ2A/B_Bromo"/>
</dbReference>
<feature type="compositionally biased region" description="Low complexity" evidence="20">
    <location>
        <begin position="114"/>
        <end position="135"/>
    </location>
</feature>
<dbReference type="FunFam" id="1.20.920.10:FF:000023">
    <property type="entry name" value="Bromodomain adjacent to zinc finger domain protein 2B"/>
    <property type="match status" value="1"/>
</dbReference>
<dbReference type="InterPro" id="IPR013083">
    <property type="entry name" value="Znf_RING/FYVE/PHD"/>
</dbReference>
<evidence type="ECO:0000256" key="2">
    <source>
        <dbReference type="ARBA" id="ARBA00007444"/>
    </source>
</evidence>
<dbReference type="CDD" id="cd01397">
    <property type="entry name" value="HAT_MBD"/>
    <property type="match status" value="1"/>
</dbReference>
<feature type="region of interest" description="Disordered" evidence="20">
    <location>
        <begin position="1536"/>
        <end position="1564"/>
    </location>
</feature>
<proteinExistence type="inferred from homology"/>
<dbReference type="CTD" id="29994"/>
<feature type="compositionally biased region" description="Basic and acidic residues" evidence="20">
    <location>
        <begin position="782"/>
        <end position="804"/>
    </location>
</feature>
<feature type="domain" description="Bromo" evidence="21">
    <location>
        <begin position="2033"/>
        <end position="2103"/>
    </location>
</feature>
<evidence type="ECO:0000256" key="4">
    <source>
        <dbReference type="ARBA" id="ARBA00022553"/>
    </source>
</evidence>
<evidence type="ECO:0000256" key="19">
    <source>
        <dbReference type="SAM" id="Coils"/>
    </source>
</evidence>
<dbReference type="Pfam" id="PF00628">
    <property type="entry name" value="PHD"/>
    <property type="match status" value="1"/>
</dbReference>
<dbReference type="Gene3D" id="3.30.40.10">
    <property type="entry name" value="Zinc/RING finger domain, C3HC4 (zinc finger)"/>
    <property type="match status" value="1"/>
</dbReference>
<keyword evidence="11 19" id="KW-0175">Coiled coil</keyword>
<feature type="region of interest" description="Disordered" evidence="20">
    <location>
        <begin position="1216"/>
        <end position="1296"/>
    </location>
</feature>
<keyword evidence="25" id="KW-1185">Reference proteome</keyword>
<keyword evidence="13" id="KW-0238">DNA-binding</keyword>
<evidence type="ECO:0000313" key="25">
    <source>
        <dbReference type="Proteomes" id="UP000504627"/>
    </source>
</evidence>
<evidence type="ECO:0000256" key="5">
    <source>
        <dbReference type="ARBA" id="ARBA00022723"/>
    </source>
</evidence>
<evidence type="ECO:0000256" key="10">
    <source>
        <dbReference type="ARBA" id="ARBA00023015"/>
    </source>
</evidence>
<feature type="compositionally biased region" description="Basic and acidic residues" evidence="20">
    <location>
        <begin position="245"/>
        <end position="265"/>
    </location>
</feature>
<dbReference type="InterPro" id="IPR011011">
    <property type="entry name" value="Znf_FYVE_PHD"/>
</dbReference>
<dbReference type="InterPro" id="IPR016177">
    <property type="entry name" value="DNA-bd_dom_sf"/>
</dbReference>
<dbReference type="SUPFAM" id="SSF54171">
    <property type="entry name" value="DNA-binding domain"/>
    <property type="match status" value="1"/>
</dbReference>
<evidence type="ECO:0000313" key="26">
    <source>
        <dbReference type="RefSeq" id="XP_039236405.1"/>
    </source>
</evidence>
<dbReference type="FunFam" id="3.30.890.10:FF:000002">
    <property type="entry name" value="Bromodomain adjacent to zinc finger domain protein 2B"/>
    <property type="match status" value="1"/>
</dbReference>
<dbReference type="SMART" id="SM00297">
    <property type="entry name" value="BROMO"/>
    <property type="match status" value="1"/>
</dbReference>
<dbReference type="SUPFAM" id="SSF57903">
    <property type="entry name" value="FYVE/PHD zinc finger"/>
    <property type="match status" value="1"/>
</dbReference>
<evidence type="ECO:0000259" key="23">
    <source>
        <dbReference type="PROSITE" id="PS50827"/>
    </source>
</evidence>
<dbReference type="InterPro" id="IPR019787">
    <property type="entry name" value="Znf_PHD-finger"/>
</dbReference>
<dbReference type="PROSITE" id="PS50014">
    <property type="entry name" value="BROMODOMAIN_2"/>
    <property type="match status" value="1"/>
</dbReference>
<comment type="subcellular location">
    <subcellularLocation>
        <location evidence="1">Nucleus</location>
    </subcellularLocation>
</comment>
<dbReference type="SMART" id="SM00249">
    <property type="entry name" value="PHD"/>
    <property type="match status" value="1"/>
</dbReference>
<dbReference type="GO" id="GO:0005634">
    <property type="term" value="C:nucleus"/>
    <property type="evidence" value="ECO:0007669"/>
    <property type="project" value="UniProtKB-SubCell"/>
</dbReference>
<feature type="compositionally biased region" description="Low complexity" evidence="20">
    <location>
        <begin position="8"/>
        <end position="30"/>
    </location>
</feature>
<keyword evidence="5" id="KW-0479">Metal-binding</keyword>
<keyword evidence="3" id="KW-1017">Isopeptide bond</keyword>
<feature type="region of interest" description="Disordered" evidence="20">
    <location>
        <begin position="975"/>
        <end position="997"/>
    </location>
</feature>
<evidence type="ECO:0000259" key="22">
    <source>
        <dbReference type="PROSITE" id="PS50016"/>
    </source>
</evidence>
<dbReference type="SMART" id="SM00391">
    <property type="entry name" value="MBD"/>
    <property type="match status" value="1"/>
</dbReference>
<feature type="compositionally biased region" description="Low complexity" evidence="20">
    <location>
        <begin position="401"/>
        <end position="410"/>
    </location>
</feature>
<evidence type="ECO:0000256" key="8">
    <source>
        <dbReference type="ARBA" id="ARBA00022843"/>
    </source>
</evidence>
<evidence type="ECO:0000256" key="9">
    <source>
        <dbReference type="ARBA" id="ARBA00022990"/>
    </source>
</evidence>
<dbReference type="InterPro" id="IPR001965">
    <property type="entry name" value="Znf_PHD"/>
</dbReference>
<dbReference type="PRINTS" id="PR00503">
    <property type="entry name" value="BROMODOMAIN"/>
</dbReference>
<dbReference type="RefSeq" id="XP_039236405.1">
    <property type="nucleotide sequence ID" value="XM_039380471.1"/>
</dbReference>
<evidence type="ECO:0000256" key="3">
    <source>
        <dbReference type="ARBA" id="ARBA00022499"/>
    </source>
</evidence>
<feature type="region of interest" description="Disordered" evidence="20">
    <location>
        <begin position="1803"/>
        <end position="1824"/>
    </location>
</feature>
<sequence length="2124" mass="235082">MESGERLTSPSASSAAAASTPASSTPSGASEGSKGGLSTGAATLSSTISTCEWWRTADTHSRPGAAFFPPLLGIPPLFAPAAQNHDPASFHSRTTGKSSRSSTDKGVNGSLNGSSTTAVSAVSTSVLSTSIATSAGQGKAVTSGAGGRKYNQEQSKVQLLDTRADKIKDKKPRKKAMESSSNSDSDSGSSSDTSSEGISSSDSDDLEEDEEEEEDQSAEESEDDESDSENEAHHKSKNKVLMHSDVTDTKTDGQKPHEKSQEKRTHQQIPLVSDSQTHSSFQSQQKQPQVLSQQLPFIFQSSQAKEESVNKHTSVIQSTGLVPNVKPLSLVHQAKKETYLKLIVPSPDLLKAGNKNTSEESLSLTSDVRSKREQYKQTFPAAQLKKQESSKNLKKVIAALSSPKSTSSSPAHQKLSSLENNHSNPFLTNALLGNHQPNGVIQSVIQEAPLALTTKPKPQTKSNESVAISSSAPFSLPVNLSACGKKPAGNRTPVMPSTSPVLPGSGKDKPVSNNAVNAVKPQHRLHSAKLVVEQFRGVDSDAPSSKDSDDSNDDDDDDEDEDEDDEDDDSDDSQSESDSNSESDTEGSEEEDDEDDKDQDESDTDTEGEKTPLKLNKTSSSVKSSSIGLAAHSTPLNLQVAKSPSSAPAALCPESQPAVFLGTAPAALPPSAHCGISKRRRVADERELRVPLEYGWQRETRIRNFGGRLQGEVAYFAPCGKKLRQYPEVVKYLSRNGIMDISRDNFSFSAKIGVGDFYEARDGPQGVQWCLLKEEEVIPRIRAMEGRRGRPPNPDRQHSREESRTRRRKGRPPNVGSTEFLDNADAKLLRKLQAQEIARQAAQIKLLRKLQKQEQARAAKEAKKQQAIMAAEEKRKQKEQIKIMKQQEKIKRIQQIRMEKELRAQQILEAKKKKKEEAANAKLLEAEKRIKEKEMRRQQAVLLKHQELERHRLDMVWERERRRQHMMLMKAMEARKKAEEKERLKQEKRDEKRLNKERKLEQRRLELEMAKELKKPNEDMCLADQKPFPELPRIPGLVLDGSTFSDCLMVVQFLRNFGKVLGFDVSVDVPSLSVLQEGLLNIGDSMGEVQDLVVKLVSAAVCDPGLGTGYKAKTILGEHLLSVGINRDNVSEILQIFMEAHCGQTELTESLKTKAFQAHTPAQKASVLAFLVNELACSKSVVSEIDKNIDYMSNLRRDKWMVEGKLRKLRIIHAKKTGKREAAGGGEGGEEPHSLEPPQPGRKRRRKGDSDDDDDDEEDSEDQADEEDEDEEDKDEKKGKKADVCEDEDDGDQTASVEELEKQIEKLTKQQSQYRKKLFEASHCLRSMMFGQDRYRRRYWILPQCGGIFVEGMESGEGLEEIAKEKEKLKKEESMHIKEEFETEEKLHCLAATHCEQKEDLKEKDSTNLFLQKPGSFSKLSKLLEVAKMPPESDIMSPKPNGSAANGCTLSYPSNSKPSLCSLQPSVSQSSMEKSDSTNLFSPNASGTGKFYSSALIPSDQLLKTLTEKSRQWFSLLPRVPCDDTSVTQVDTAAPAAPLTPQSQPPSKSPSPVPSPLLGSTSAQSPMGLSPFALSPLQQMKTGLPIMGLQFCGWPTGVLTSNVPFPSPLPALGSGLGLSEVNGNSFLASSVPASKSESPAVQTEKIASAPPTAAEVAKPVDYPNPKPIPEEMQYGWWRITDPEDLKSLLKVLHLRGIREKALQKQIQKHMDYITLACIKNKDVAIIDTNENEDNQVTRDVVENWSVEEQAMEMDLTILQQVEDLERRVASASLQVKGWLCPEPASERDDLVYRDHKSITRLHKKHDGDCAGGGEGSASSVERRSDNPLDIAVTRLADLERNIERRTEEDIAPGLRVWRRALSEARSAAQVALCIQQLQKSIAWEKSIMKVYCQICRKGDNEELLLLCDGCDKGCHTYCHRPKISTIPDGDWFCPACIAKASGQTLKIKKLQIKGKKSNEQKRSRKLAGETEDEDSATTSASLKKGKTDPKKRKMDENVSVSQLKQENCTAVKKPKRDDSKDLAVCSMILSELETHEDAWPFLLPVNLKLVPGYKKVIKKPMDFSTIRDKLSSGQYPNLEAFSLDVRLVFDNCETFNEDDSDIGRAGHNMRKYFEKKWTEIFKVS</sequence>
<gene>
    <name evidence="26" type="primary">BAZ2B</name>
</gene>
<dbReference type="GO" id="GO:0008270">
    <property type="term" value="F:zinc ion binding"/>
    <property type="evidence" value="ECO:0007669"/>
    <property type="project" value="UniProtKB-KW"/>
</dbReference>
<feature type="region of interest" description="Disordered" evidence="20">
    <location>
        <begin position="485"/>
        <end position="621"/>
    </location>
</feature>
<evidence type="ECO:0000256" key="14">
    <source>
        <dbReference type="ARBA" id="ARBA00023163"/>
    </source>
</evidence>
<feature type="compositionally biased region" description="Low complexity" evidence="20">
    <location>
        <begin position="279"/>
        <end position="288"/>
    </location>
</feature>
<keyword evidence="4" id="KW-0597">Phosphoprotein</keyword>
<feature type="region of interest" description="Disordered" evidence="20">
    <location>
        <begin position="1956"/>
        <end position="2001"/>
    </location>
</feature>
<keyword evidence="7" id="KW-0862">Zinc</keyword>
<dbReference type="InterPro" id="IPR001739">
    <property type="entry name" value="Methyl_CpG_DNA-bd"/>
</dbReference>
<dbReference type="Pfam" id="PF00439">
    <property type="entry name" value="Bromodomain"/>
    <property type="match status" value="1"/>
</dbReference>
<dbReference type="Pfam" id="PF02791">
    <property type="entry name" value="DDT"/>
    <property type="match status" value="1"/>
</dbReference>
<dbReference type="Gene3D" id="3.30.890.10">
    <property type="entry name" value="Methyl-cpg-binding Protein 2, Chain A"/>
    <property type="match status" value="1"/>
</dbReference>